<dbReference type="NCBIfam" id="TIGR03373">
    <property type="entry name" value="VI_minor_4"/>
    <property type="match status" value="1"/>
</dbReference>
<protein>
    <submittedName>
        <fullName evidence="2">Type VI secretion system-associated protein TagF</fullName>
    </submittedName>
</protein>
<keyword evidence="3" id="KW-1185">Reference proteome</keyword>
<dbReference type="Proteomes" id="UP000033664">
    <property type="component" value="Unassembled WGS sequence"/>
</dbReference>
<evidence type="ECO:0000313" key="1">
    <source>
        <dbReference type="EMBL" id="KJZ00603.1"/>
    </source>
</evidence>
<dbReference type="PIRSF" id="PIRSF029287">
    <property type="entry name" value="UCP029287"/>
    <property type="match status" value="1"/>
</dbReference>
<dbReference type="EMBL" id="PNCG01000011">
    <property type="protein sequence ID" value="TMP86753.1"/>
    <property type="molecule type" value="Genomic_DNA"/>
</dbReference>
<reference evidence="2" key="4">
    <citation type="submission" date="2019-09" db="EMBL/GenBank/DDBJ databases">
        <title>Co-occurence of chitin degradation, pigmentation and bioactivity in marine Pseudoalteromonas.</title>
        <authorList>
            <person name="Sonnenschein E.C."/>
            <person name="Bech P.K."/>
        </authorList>
    </citation>
    <scope>NUCLEOTIDE SEQUENCE</scope>
    <source>
        <strain evidence="2">S2897</strain>
    </source>
</reference>
<evidence type="ECO:0000313" key="3">
    <source>
        <dbReference type="Proteomes" id="UP000033664"/>
    </source>
</evidence>
<dbReference type="STRING" id="151081.TW72_08000"/>
<dbReference type="InterPro" id="IPR017748">
    <property type="entry name" value="TagF"/>
</dbReference>
<comment type="caution">
    <text evidence="1">The sequence shown here is derived from an EMBL/GenBank/DDBJ whole genome shotgun (WGS) entry which is preliminary data.</text>
</comment>
<reference evidence="2 4" key="2">
    <citation type="submission" date="2017-12" db="EMBL/GenBank/DDBJ databases">
        <authorList>
            <person name="Paulsen S."/>
            <person name="Gram L.K."/>
        </authorList>
    </citation>
    <scope>NUCLEOTIDE SEQUENCE [LARGE SCALE GENOMIC DNA]</scope>
    <source>
        <strain evidence="2 4">S2897</strain>
    </source>
</reference>
<accession>A0A0F4PYX5</accession>
<dbReference type="Proteomes" id="UP000305874">
    <property type="component" value="Unassembled WGS sequence"/>
</dbReference>
<name>A0A0F4PYX5_9GAMM</name>
<dbReference type="PATRIC" id="fig|151081.8.peg.3727"/>
<dbReference type="Gene3D" id="3.40.1730.10">
    <property type="entry name" value="pa0076 domain"/>
    <property type="match status" value="1"/>
</dbReference>
<evidence type="ECO:0000313" key="2">
    <source>
        <dbReference type="EMBL" id="TMP86753.1"/>
    </source>
</evidence>
<proteinExistence type="predicted"/>
<dbReference type="RefSeq" id="WP_022944419.1">
    <property type="nucleotide sequence ID" value="NZ_CP023397.1"/>
</dbReference>
<dbReference type="eggNOG" id="COG3913">
    <property type="taxonomic scope" value="Bacteria"/>
</dbReference>
<evidence type="ECO:0000313" key="4">
    <source>
        <dbReference type="Proteomes" id="UP000305874"/>
    </source>
</evidence>
<dbReference type="OrthoDB" id="9801841at2"/>
<reference evidence="4" key="3">
    <citation type="submission" date="2019-06" db="EMBL/GenBank/DDBJ databases">
        <title>Co-occurence of chitin degradation, pigmentation and bioactivity in marine Pseudoalteromonas.</title>
        <authorList>
            <person name="Sonnenschein E.C."/>
            <person name="Bech P.K."/>
        </authorList>
    </citation>
    <scope>NUCLEOTIDE SEQUENCE [LARGE SCALE GENOMIC DNA]</scope>
    <source>
        <strain evidence="4">S2897</strain>
    </source>
</reference>
<dbReference type="Pfam" id="PF09867">
    <property type="entry name" value="TagF_N"/>
    <property type="match status" value="1"/>
</dbReference>
<dbReference type="AlphaFoldDB" id="A0A0F4PYX5"/>
<organism evidence="1 3">
    <name type="scientific">Pseudoalteromonas ruthenica</name>
    <dbReference type="NCBI Taxonomy" id="151081"/>
    <lineage>
        <taxon>Bacteria</taxon>
        <taxon>Pseudomonadati</taxon>
        <taxon>Pseudomonadota</taxon>
        <taxon>Gammaproteobacteria</taxon>
        <taxon>Alteromonadales</taxon>
        <taxon>Pseudoalteromonadaceae</taxon>
        <taxon>Pseudoalteromonas</taxon>
    </lineage>
</organism>
<reference evidence="1 3" key="1">
    <citation type="journal article" date="2015" name="BMC Genomics">
        <title>Genome mining reveals unlocked bioactive potential of marine Gram-negative bacteria.</title>
        <authorList>
            <person name="Machado H."/>
            <person name="Sonnenschein E.C."/>
            <person name="Melchiorsen J."/>
            <person name="Gram L."/>
        </authorList>
    </citation>
    <scope>NUCLEOTIDE SEQUENCE [LARGE SCALE GENOMIC DNA]</scope>
    <source>
        <strain evidence="1 3">S3137</strain>
    </source>
</reference>
<gene>
    <name evidence="2" type="ORF">CWC05_12110</name>
    <name evidence="1" type="ORF">TW72_08000</name>
</gene>
<dbReference type="GeneID" id="58228430"/>
<sequence length="240" mass="26911">MSDQAVNMGYCGKVPSRGDFIAHQLERSFQVPWNEWLQSVVAVSKEQLGDMWTERYLTSPVWHFALSSGACGANAMCGSFIPSVDAVGRHFPFTVAAITNSKPLDCYNNDFATQEYEDAVLNVLEDSVDLPSWFKSVNEQYQQPKADIEELLLTRSGDPSKESLSVMLAPSADANTLLHNLLSSRYANYCLWWTHGSCLVEPCLLVTPGLPAISQFSAMLDGRWQHWDWNHSQKLDRETA</sequence>
<dbReference type="InterPro" id="IPR038225">
    <property type="entry name" value="TagF_sf"/>
</dbReference>
<dbReference type="EMBL" id="JXXZ01000006">
    <property type="protein sequence ID" value="KJZ00603.1"/>
    <property type="molecule type" value="Genomic_DNA"/>
</dbReference>